<dbReference type="InterPro" id="IPR041822">
    <property type="entry name" value="Rab33A/B"/>
</dbReference>
<evidence type="ECO:0000256" key="3">
    <source>
        <dbReference type="ARBA" id="ARBA00023134"/>
    </source>
</evidence>
<feature type="region of interest" description="Disordered" evidence="8">
    <location>
        <begin position="1"/>
        <end position="28"/>
    </location>
</feature>
<dbReference type="NCBIfam" id="TIGR00231">
    <property type="entry name" value="small_GTP"/>
    <property type="match status" value="1"/>
</dbReference>
<evidence type="ECO:0000256" key="2">
    <source>
        <dbReference type="ARBA" id="ARBA00022741"/>
    </source>
</evidence>
<keyword evidence="6" id="KW-0636">Prenylation</keyword>
<dbReference type="PROSITE" id="PS51421">
    <property type="entry name" value="RAS"/>
    <property type="match status" value="1"/>
</dbReference>
<dbReference type="STRING" id="10195.A0A3M7RA55"/>
<dbReference type="GO" id="GO:0005525">
    <property type="term" value="F:GTP binding"/>
    <property type="evidence" value="ECO:0007669"/>
    <property type="project" value="UniProtKB-KW"/>
</dbReference>
<dbReference type="GO" id="GO:0012505">
    <property type="term" value="C:endomembrane system"/>
    <property type="evidence" value="ECO:0007669"/>
    <property type="project" value="UniProtKB-SubCell"/>
</dbReference>
<dbReference type="InterPro" id="IPR001806">
    <property type="entry name" value="Small_GTPase"/>
</dbReference>
<dbReference type="Proteomes" id="UP000276133">
    <property type="component" value="Unassembled WGS sequence"/>
</dbReference>
<evidence type="ECO:0000256" key="8">
    <source>
        <dbReference type="SAM" id="MobiDB-lite"/>
    </source>
</evidence>
<dbReference type="EMBL" id="REGN01003840">
    <property type="protein sequence ID" value="RNA20492.1"/>
    <property type="molecule type" value="Genomic_DNA"/>
</dbReference>
<evidence type="ECO:0000313" key="10">
    <source>
        <dbReference type="Proteomes" id="UP000276133"/>
    </source>
</evidence>
<evidence type="ECO:0000256" key="5">
    <source>
        <dbReference type="ARBA" id="ARBA00023288"/>
    </source>
</evidence>
<dbReference type="PRINTS" id="PR00449">
    <property type="entry name" value="RASTRNSFRMNG"/>
</dbReference>
<dbReference type="OrthoDB" id="10006973at2759"/>
<dbReference type="PROSITE" id="PS51420">
    <property type="entry name" value="RHO"/>
    <property type="match status" value="1"/>
</dbReference>
<keyword evidence="10" id="KW-1185">Reference proteome</keyword>
<dbReference type="SMART" id="SM00173">
    <property type="entry name" value="RAS"/>
    <property type="match status" value="1"/>
</dbReference>
<comment type="similarity">
    <text evidence="1">Belongs to the small GTPase superfamily. Rab family.</text>
</comment>
<dbReference type="InterPro" id="IPR027417">
    <property type="entry name" value="P-loop_NTPase"/>
</dbReference>
<protein>
    <submittedName>
        <fullName evidence="9">Ras-related Rab-33</fullName>
    </submittedName>
</protein>
<comment type="subcellular location">
    <subcellularLocation>
        <location evidence="7">Endomembrane system</location>
        <topology evidence="7">Lipid-anchor</topology>
    </subcellularLocation>
</comment>
<evidence type="ECO:0000256" key="4">
    <source>
        <dbReference type="ARBA" id="ARBA00023136"/>
    </source>
</evidence>
<dbReference type="Gene3D" id="3.40.50.300">
    <property type="entry name" value="P-loop containing nucleotide triphosphate hydrolases"/>
    <property type="match status" value="1"/>
</dbReference>
<organism evidence="9 10">
    <name type="scientific">Brachionus plicatilis</name>
    <name type="common">Marine rotifer</name>
    <name type="synonym">Brachionus muelleri</name>
    <dbReference type="NCBI Taxonomy" id="10195"/>
    <lineage>
        <taxon>Eukaryota</taxon>
        <taxon>Metazoa</taxon>
        <taxon>Spiralia</taxon>
        <taxon>Gnathifera</taxon>
        <taxon>Rotifera</taxon>
        <taxon>Eurotatoria</taxon>
        <taxon>Monogononta</taxon>
        <taxon>Pseudotrocha</taxon>
        <taxon>Ploima</taxon>
        <taxon>Brachionidae</taxon>
        <taxon>Brachionus</taxon>
    </lineage>
</organism>
<dbReference type="FunFam" id="3.40.50.300:FF:002685">
    <property type="entry name" value="RAB33A, member RAS oncogene family"/>
    <property type="match status" value="1"/>
</dbReference>
<dbReference type="AlphaFoldDB" id="A0A3M7RA55"/>
<evidence type="ECO:0000313" key="9">
    <source>
        <dbReference type="EMBL" id="RNA20492.1"/>
    </source>
</evidence>
<dbReference type="SMART" id="SM00174">
    <property type="entry name" value="RHO"/>
    <property type="match status" value="1"/>
</dbReference>
<sequence>MQIDEEKNKINEASSVSPDGLSRDDRTTQQVEQIQSSVIQNPRRIFKIIVIGDSNVGKTCLSFRFCGGKFLERSEATIGVDFREKTIQIDDEIIKLQIWDTAGQERFRKSMISHYYRNVHAVLFVYDVTNIHSFENLTHWIDEYNRFCSQSQPSLEIPRILVGNKCDLDLDQKVSTNMAQTFADMHQMPLFETSAKDDSRSDHVEAIFMTLALKLKNSRPFYVPNKIHRAKVQSVDHSNSADVSNNSCYLYNEIIKEPLK</sequence>
<dbReference type="PROSITE" id="PS51419">
    <property type="entry name" value="RAB"/>
    <property type="match status" value="1"/>
</dbReference>
<reference evidence="9 10" key="1">
    <citation type="journal article" date="2018" name="Sci. Rep.">
        <title>Genomic signatures of local adaptation to the degree of environmental predictability in rotifers.</title>
        <authorList>
            <person name="Franch-Gras L."/>
            <person name="Hahn C."/>
            <person name="Garcia-Roger E.M."/>
            <person name="Carmona M.J."/>
            <person name="Serra M."/>
            <person name="Gomez A."/>
        </authorList>
    </citation>
    <scope>NUCLEOTIDE SEQUENCE [LARGE SCALE GENOMIC DNA]</scope>
    <source>
        <strain evidence="9">HYR1</strain>
    </source>
</reference>
<dbReference type="PANTHER" id="PTHR47978">
    <property type="match status" value="1"/>
</dbReference>
<keyword evidence="4" id="KW-0472">Membrane</keyword>
<dbReference type="GO" id="GO:0003924">
    <property type="term" value="F:GTPase activity"/>
    <property type="evidence" value="ECO:0007669"/>
    <property type="project" value="InterPro"/>
</dbReference>
<dbReference type="InterPro" id="IPR005225">
    <property type="entry name" value="Small_GTP-bd"/>
</dbReference>
<dbReference type="GO" id="GO:0032482">
    <property type="term" value="P:Rab protein signal transduction"/>
    <property type="evidence" value="ECO:0007669"/>
    <property type="project" value="InterPro"/>
</dbReference>
<feature type="compositionally biased region" description="Basic and acidic residues" evidence="8">
    <location>
        <begin position="1"/>
        <end position="10"/>
    </location>
</feature>
<proteinExistence type="inferred from homology"/>
<evidence type="ECO:0000256" key="6">
    <source>
        <dbReference type="ARBA" id="ARBA00023289"/>
    </source>
</evidence>
<name>A0A3M7RA55_BRAPC</name>
<keyword evidence="3" id="KW-0342">GTP-binding</keyword>
<gene>
    <name evidence="9" type="ORF">BpHYR1_015714</name>
</gene>
<evidence type="ECO:0000256" key="7">
    <source>
        <dbReference type="ARBA" id="ARBA00037868"/>
    </source>
</evidence>
<dbReference type="Pfam" id="PF00071">
    <property type="entry name" value="Ras"/>
    <property type="match status" value="1"/>
</dbReference>
<dbReference type="SMART" id="SM00176">
    <property type="entry name" value="RAN"/>
    <property type="match status" value="1"/>
</dbReference>
<evidence type="ECO:0000256" key="1">
    <source>
        <dbReference type="ARBA" id="ARBA00006270"/>
    </source>
</evidence>
<accession>A0A3M7RA55</accession>
<keyword evidence="2" id="KW-0547">Nucleotide-binding</keyword>
<dbReference type="CDD" id="cd04115">
    <property type="entry name" value="Rab33B_Rab33A"/>
    <property type="match status" value="1"/>
</dbReference>
<keyword evidence="5" id="KW-0449">Lipoprotein</keyword>
<dbReference type="SUPFAM" id="SSF52540">
    <property type="entry name" value="P-loop containing nucleoside triphosphate hydrolases"/>
    <property type="match status" value="1"/>
</dbReference>
<dbReference type="SMART" id="SM00175">
    <property type="entry name" value="RAB"/>
    <property type="match status" value="1"/>
</dbReference>
<comment type="caution">
    <text evidence="9">The sequence shown here is derived from an EMBL/GenBank/DDBJ whole genome shotgun (WGS) entry which is preliminary data.</text>
</comment>